<feature type="domain" description="TonB-dependent receptor plug" evidence="12">
    <location>
        <begin position="68"/>
        <end position="181"/>
    </location>
</feature>
<evidence type="ECO:0000256" key="5">
    <source>
        <dbReference type="ARBA" id="ARBA00022692"/>
    </source>
</evidence>
<dbReference type="SUPFAM" id="SSF56935">
    <property type="entry name" value="Porins"/>
    <property type="match status" value="2"/>
</dbReference>
<evidence type="ECO:0000313" key="14">
    <source>
        <dbReference type="Proteomes" id="UP000738431"/>
    </source>
</evidence>
<evidence type="ECO:0000259" key="12">
    <source>
        <dbReference type="Pfam" id="PF07715"/>
    </source>
</evidence>
<evidence type="ECO:0000256" key="1">
    <source>
        <dbReference type="ARBA" id="ARBA00004571"/>
    </source>
</evidence>
<evidence type="ECO:0000256" key="8">
    <source>
        <dbReference type="ARBA" id="ARBA00023065"/>
    </source>
</evidence>
<evidence type="ECO:0000313" key="13">
    <source>
        <dbReference type="EMBL" id="WRQ86047.1"/>
    </source>
</evidence>
<keyword evidence="10" id="KW-0998">Cell outer membrane</keyword>
<evidence type="ECO:0000256" key="9">
    <source>
        <dbReference type="ARBA" id="ARBA00023136"/>
    </source>
</evidence>
<evidence type="ECO:0000256" key="11">
    <source>
        <dbReference type="SAM" id="SignalP"/>
    </source>
</evidence>
<feature type="signal peptide" evidence="11">
    <location>
        <begin position="1"/>
        <end position="24"/>
    </location>
</feature>
<dbReference type="RefSeq" id="WP_221031559.1">
    <property type="nucleotide sequence ID" value="NZ_CP139781.1"/>
</dbReference>
<dbReference type="InterPro" id="IPR036942">
    <property type="entry name" value="Beta-barrel_TonB_sf"/>
</dbReference>
<evidence type="ECO:0000256" key="10">
    <source>
        <dbReference type="ARBA" id="ARBA00023237"/>
    </source>
</evidence>
<dbReference type="EMBL" id="CP139781">
    <property type="protein sequence ID" value="WRQ86047.1"/>
    <property type="molecule type" value="Genomic_DNA"/>
</dbReference>
<accession>A0ABZ1C3X0</accession>
<dbReference type="Proteomes" id="UP000738431">
    <property type="component" value="Chromosome"/>
</dbReference>
<proteinExistence type="predicted"/>
<evidence type="ECO:0000256" key="2">
    <source>
        <dbReference type="ARBA" id="ARBA00022448"/>
    </source>
</evidence>
<keyword evidence="7" id="KW-0408">Iron</keyword>
<keyword evidence="2" id="KW-0813">Transport</keyword>
<dbReference type="PANTHER" id="PTHR32552:SF68">
    <property type="entry name" value="FERRICHROME OUTER MEMBRANE TRANSPORTER_PHAGE RECEPTOR"/>
    <property type="match status" value="1"/>
</dbReference>
<evidence type="ECO:0000256" key="7">
    <source>
        <dbReference type="ARBA" id="ARBA00023004"/>
    </source>
</evidence>
<evidence type="ECO:0000256" key="3">
    <source>
        <dbReference type="ARBA" id="ARBA00022452"/>
    </source>
</evidence>
<reference evidence="13 14" key="1">
    <citation type="submission" date="2021-08" db="EMBL/GenBank/DDBJ databases">
        <authorList>
            <person name="Zhang D."/>
            <person name="Zhang A."/>
            <person name="Wang L."/>
        </authorList>
    </citation>
    <scope>NUCLEOTIDE SEQUENCE [LARGE SCALE GENOMIC DNA]</scope>
    <source>
        <strain evidence="13 14">WL0086</strain>
    </source>
</reference>
<keyword evidence="5" id="KW-0812">Transmembrane</keyword>
<keyword evidence="13" id="KW-0675">Receptor</keyword>
<dbReference type="Gene3D" id="2.40.170.20">
    <property type="entry name" value="TonB-dependent receptor, beta-barrel domain"/>
    <property type="match status" value="2"/>
</dbReference>
<dbReference type="InterPro" id="IPR012910">
    <property type="entry name" value="Plug_dom"/>
</dbReference>
<name>A0ABZ1C3X0_9BACT</name>
<keyword evidence="8" id="KW-0406">Ion transport</keyword>
<keyword evidence="6 11" id="KW-0732">Signal</keyword>
<evidence type="ECO:0000256" key="6">
    <source>
        <dbReference type="ARBA" id="ARBA00022729"/>
    </source>
</evidence>
<dbReference type="Pfam" id="PF07715">
    <property type="entry name" value="Plug"/>
    <property type="match status" value="1"/>
</dbReference>
<dbReference type="PANTHER" id="PTHR32552">
    <property type="entry name" value="FERRICHROME IRON RECEPTOR-RELATED"/>
    <property type="match status" value="1"/>
</dbReference>
<keyword evidence="3" id="KW-1134">Transmembrane beta strand</keyword>
<evidence type="ECO:0000256" key="4">
    <source>
        <dbReference type="ARBA" id="ARBA00022496"/>
    </source>
</evidence>
<gene>
    <name evidence="13" type="ORF">K1X11_014630</name>
</gene>
<dbReference type="InterPro" id="IPR039426">
    <property type="entry name" value="TonB-dep_rcpt-like"/>
</dbReference>
<organism evidence="13 14">
    <name type="scientific">Actomonas aquatica</name>
    <dbReference type="NCBI Taxonomy" id="2866162"/>
    <lineage>
        <taxon>Bacteria</taxon>
        <taxon>Pseudomonadati</taxon>
        <taxon>Verrucomicrobiota</taxon>
        <taxon>Opitutia</taxon>
        <taxon>Opitutales</taxon>
        <taxon>Opitutaceae</taxon>
        <taxon>Actomonas</taxon>
    </lineage>
</organism>
<reference evidence="13 14" key="2">
    <citation type="submission" date="2023-12" db="EMBL/GenBank/DDBJ databases">
        <title>Description of an unclassified Opitutus bacterium of Verrucomicrobiota.</title>
        <authorList>
            <person name="Zhang D.-F."/>
        </authorList>
    </citation>
    <scope>NUCLEOTIDE SEQUENCE [LARGE SCALE GENOMIC DNA]</scope>
    <source>
        <strain evidence="13 14">WL0086</strain>
    </source>
</reference>
<protein>
    <submittedName>
        <fullName evidence="13">TonB-dependent receptor plug domain-containing protein</fullName>
    </submittedName>
</protein>
<sequence>MRPTPLNRWLLAPCALLGATGLLAQATTPSDIDNDDVIVLSPFEVTGTDDVGYQATSTLGGTRVNTSLKDVGASISVLNEELLRDTGATNLEDVLVLTANTEVGGGGGNFSGSQGFGSPIPELQRDNLNGGVTRIRGLAAADLTRDYFITDVPFDAYNTNRVEVQRGANSALFGLGSPGGIVNNSTIKADFLGSRGKVKVEADQYGSFRTSLDYNYQLNDHIAVRVAGLASDTQYEQKQAFKDDDRAYVSVTGKLPYGFTVRGSFEHGEINSSLPDYMPPNDGITPWINMGSPTWDTPYAAAQFFRSSGDIVPGIGNNQFVTLAANGTSSGYVSFYQDPSNPNPTFGGTAFLRSGRGAPNYYAGVGGNGEWMLIMPRNELQIITSTGYYSDGTPVDTGSAQFFSNGNVSLQLTDRSIFDYRKNLFSGGVSQQWSEWDTYNASLEGNWLDGRLGVEASYFKQEMFAFTRNPLQGSSQRTIYIDPVAYLIGTTDGTGTGPLLPNPTYGRPVIGGLWQGGMYKWNRENARFTGFAEVRFDDFMNDDSWLTKLLGRLRLTGLYEESTYWNETHYSRDQVDPYDVANALAGGIIGTGGVNTASLRAGSIYALPVHNDAFDFLNASSLSALSGVRIGGGAWGQQRDRVPSVMDYVGWDQVSGSFVNFSSRAYNLSDNNAFPASFSTSRGMVDIESKVLVGQSYLWDDTIVLTGTWRNDVQASNSLGAPSWSVNSRVDDPYADSYYNVPLRPLDEDADADTTSWSIVVHTPDFLKKFLPEGWDFSVYKSRADNFQPSGSRVNIFNEQIAPVTGSTEETGFMVSALDGKLSARVNFYETGVLNNSYDIGGVSNSEGILLGLMTQLDNPTNIANGYTADDVRNYLPPQGVIDLNGFIPNWNDPEASTTNRDSNDNGTRDFTAEGMEIEIAYNPTPDWTILVNAGRQETVTSNSYPKLQEYVNDFVTPQWVDSSFAQNYVINDTGTTLAEQAFNTIVQPVVRATLLDGMPSVEQREWRWGLNTSYHIGKAEDGILKWFGDLTVGGGIRWEDEIGIGFEVNLNDLGEYALDPTAPFKGPSMTFIDVFARMEYQLARERKLTLQLNVKDLTDHDELVPFLANPDGSELYRFLEGRLISASATFEF</sequence>
<keyword evidence="14" id="KW-1185">Reference proteome</keyword>
<comment type="subcellular location">
    <subcellularLocation>
        <location evidence="1">Cell outer membrane</location>
        <topology evidence="1">Multi-pass membrane protein</topology>
    </subcellularLocation>
</comment>
<keyword evidence="4" id="KW-0410">Iron transport</keyword>
<keyword evidence="9" id="KW-0472">Membrane</keyword>
<feature type="chain" id="PRO_5047117331" evidence="11">
    <location>
        <begin position="25"/>
        <end position="1133"/>
    </location>
</feature>